<sequence>MYDTQFAEVYDRVYCTLYDYAAHARLIADLAREHAPEAATLLDVGCGTGEHLRHLRGEFAVTGLDLSEPMLARAREKLPADVPLHQADMRKFDLGRSYDVICSMYSAVGYLGGVPDLRDAVATMARHLTPAGVLIVEPWILRERWRGGQLAHASVERDGVTISRMGQWRTEGDRSAVDMHYLVSEPGGEGVRHFVDREDLALFSGDAYEEAFTAAGLTPRLLPVGRGDRGVYVATRTAGTA</sequence>
<proteinExistence type="predicted"/>
<feature type="domain" description="Methyltransferase" evidence="4">
    <location>
        <begin position="42"/>
        <end position="132"/>
    </location>
</feature>
<keyword evidence="6" id="KW-1185">Reference proteome</keyword>
<dbReference type="InterPro" id="IPR029063">
    <property type="entry name" value="SAM-dependent_MTases_sf"/>
</dbReference>
<keyword evidence="2 5" id="KW-0808">Transferase</keyword>
<dbReference type="PANTHER" id="PTHR43464:SF19">
    <property type="entry name" value="UBIQUINONE BIOSYNTHESIS O-METHYLTRANSFERASE, MITOCHONDRIAL"/>
    <property type="match status" value="1"/>
</dbReference>
<evidence type="ECO:0000259" key="4">
    <source>
        <dbReference type="Pfam" id="PF13649"/>
    </source>
</evidence>
<evidence type="ECO:0000313" key="6">
    <source>
        <dbReference type="Proteomes" id="UP000311713"/>
    </source>
</evidence>
<dbReference type="Gene3D" id="2.20.130.10">
    <property type="entry name" value="CAC2371-like domains"/>
    <property type="match status" value="1"/>
</dbReference>
<evidence type="ECO:0000256" key="3">
    <source>
        <dbReference type="ARBA" id="ARBA00022691"/>
    </source>
</evidence>
<evidence type="ECO:0000256" key="2">
    <source>
        <dbReference type="ARBA" id="ARBA00022679"/>
    </source>
</evidence>
<dbReference type="RefSeq" id="WP_139639966.1">
    <property type="nucleotide sequence ID" value="NZ_BAAAZS010000014.1"/>
</dbReference>
<keyword evidence="3" id="KW-0949">S-adenosyl-L-methionine</keyword>
<dbReference type="Proteomes" id="UP000311713">
    <property type="component" value="Unassembled WGS sequence"/>
</dbReference>
<dbReference type="GO" id="GO:0008168">
    <property type="term" value="F:methyltransferase activity"/>
    <property type="evidence" value="ECO:0007669"/>
    <property type="project" value="UniProtKB-KW"/>
</dbReference>
<dbReference type="OrthoDB" id="189743at2"/>
<name>A0A5C4VE40_9ACTN</name>
<dbReference type="GO" id="GO:0032259">
    <property type="term" value="P:methylation"/>
    <property type="evidence" value="ECO:0007669"/>
    <property type="project" value="UniProtKB-KW"/>
</dbReference>
<reference evidence="5 6" key="1">
    <citation type="submission" date="2019-06" db="EMBL/GenBank/DDBJ databases">
        <title>Draft genome of Streptomyces sedi sp. JCM16909.</title>
        <authorList>
            <person name="Klykleung N."/>
            <person name="Tanasupawat S."/>
            <person name="Kudo T."/>
            <person name="Yuki M."/>
            <person name="Ohkuma M."/>
        </authorList>
    </citation>
    <scope>NUCLEOTIDE SEQUENCE [LARGE SCALE GENOMIC DNA]</scope>
    <source>
        <strain evidence="5 6">JCM 16909</strain>
    </source>
</reference>
<comment type="caution">
    <text evidence="5">The sequence shown here is derived from an EMBL/GenBank/DDBJ whole genome shotgun (WGS) entry which is preliminary data.</text>
</comment>
<accession>A0A5C4VE40</accession>
<dbReference type="EMBL" id="VDGT01000001">
    <property type="protein sequence ID" value="TNM34204.1"/>
    <property type="molecule type" value="Genomic_DNA"/>
</dbReference>
<dbReference type="AlphaFoldDB" id="A0A5C4VE40"/>
<dbReference type="Pfam" id="PF13649">
    <property type="entry name" value="Methyltransf_25"/>
    <property type="match status" value="1"/>
</dbReference>
<dbReference type="InterPro" id="IPR041698">
    <property type="entry name" value="Methyltransf_25"/>
</dbReference>
<gene>
    <name evidence="5" type="ORF">FH715_00445</name>
</gene>
<dbReference type="PANTHER" id="PTHR43464">
    <property type="entry name" value="METHYLTRANSFERASE"/>
    <property type="match status" value="1"/>
</dbReference>
<organism evidence="5 6">
    <name type="scientific">Streptomyces sedi</name>
    <dbReference type="NCBI Taxonomy" id="555059"/>
    <lineage>
        <taxon>Bacteria</taxon>
        <taxon>Bacillati</taxon>
        <taxon>Actinomycetota</taxon>
        <taxon>Actinomycetes</taxon>
        <taxon>Kitasatosporales</taxon>
        <taxon>Streptomycetaceae</taxon>
        <taxon>Streptomyces</taxon>
    </lineage>
</organism>
<dbReference type="SUPFAM" id="SSF53335">
    <property type="entry name" value="S-adenosyl-L-methionine-dependent methyltransferases"/>
    <property type="match status" value="1"/>
</dbReference>
<keyword evidence="1 5" id="KW-0489">Methyltransferase</keyword>
<dbReference type="Gene3D" id="3.40.50.150">
    <property type="entry name" value="Vaccinia Virus protein VP39"/>
    <property type="match status" value="1"/>
</dbReference>
<evidence type="ECO:0000313" key="5">
    <source>
        <dbReference type="EMBL" id="TNM34204.1"/>
    </source>
</evidence>
<dbReference type="CDD" id="cd02440">
    <property type="entry name" value="AdoMet_MTases"/>
    <property type="match status" value="1"/>
</dbReference>
<protein>
    <submittedName>
        <fullName evidence="5">Class I SAM-dependent methyltransferase</fullName>
    </submittedName>
</protein>
<evidence type="ECO:0000256" key="1">
    <source>
        <dbReference type="ARBA" id="ARBA00022603"/>
    </source>
</evidence>